<dbReference type="Proteomes" id="UP000824782">
    <property type="component" value="Unassembled WGS sequence"/>
</dbReference>
<feature type="region of interest" description="Disordered" evidence="1">
    <location>
        <begin position="252"/>
        <end position="315"/>
    </location>
</feature>
<feature type="compositionally biased region" description="Basic residues" evidence="1">
    <location>
        <begin position="305"/>
        <end position="315"/>
    </location>
</feature>
<dbReference type="InterPro" id="IPR023674">
    <property type="entry name" value="Ribosomal_uL1-like"/>
</dbReference>
<evidence type="ECO:0008006" key="4">
    <source>
        <dbReference type="Google" id="ProtNLM"/>
    </source>
</evidence>
<keyword evidence="3" id="KW-1185">Reference proteome</keyword>
<dbReference type="CDD" id="cd00403">
    <property type="entry name" value="Ribosomal_L1"/>
    <property type="match status" value="1"/>
</dbReference>
<feature type="compositionally biased region" description="Basic and acidic residues" evidence="1">
    <location>
        <begin position="253"/>
        <end position="262"/>
    </location>
</feature>
<dbReference type="Pfam" id="PF00687">
    <property type="entry name" value="Ribosomal_L1"/>
    <property type="match status" value="1"/>
</dbReference>
<gene>
    <name evidence="2" type="ORF">GDO81_016936</name>
</gene>
<reference evidence="2" key="1">
    <citation type="thesis" date="2020" institute="ProQuest LLC" country="789 East Eisenhower Parkway, Ann Arbor, MI, USA">
        <title>Comparative Genomics and Chromosome Evolution.</title>
        <authorList>
            <person name="Mudd A.B."/>
        </authorList>
    </citation>
    <scope>NUCLEOTIDE SEQUENCE</scope>
    <source>
        <strain evidence="2">237g6f4</strain>
        <tissue evidence="2">Blood</tissue>
    </source>
</reference>
<evidence type="ECO:0000313" key="2">
    <source>
        <dbReference type="EMBL" id="KAG8558280.1"/>
    </source>
</evidence>
<dbReference type="Gene3D" id="3.30.190.20">
    <property type="match status" value="1"/>
</dbReference>
<dbReference type="InterPro" id="IPR050257">
    <property type="entry name" value="eL8/uL1-like"/>
</dbReference>
<organism evidence="2 3">
    <name type="scientific">Engystomops pustulosus</name>
    <name type="common">Tungara frog</name>
    <name type="synonym">Physalaemus pustulosus</name>
    <dbReference type="NCBI Taxonomy" id="76066"/>
    <lineage>
        <taxon>Eukaryota</taxon>
        <taxon>Metazoa</taxon>
        <taxon>Chordata</taxon>
        <taxon>Craniata</taxon>
        <taxon>Vertebrata</taxon>
        <taxon>Euteleostomi</taxon>
        <taxon>Amphibia</taxon>
        <taxon>Batrachia</taxon>
        <taxon>Anura</taxon>
        <taxon>Neobatrachia</taxon>
        <taxon>Hyloidea</taxon>
        <taxon>Leptodactylidae</taxon>
        <taxon>Leiuperinae</taxon>
        <taxon>Engystomops</taxon>
    </lineage>
</organism>
<comment type="caution">
    <text evidence="2">The sequence shown here is derived from an EMBL/GenBank/DDBJ whole genome shotgun (WGS) entry which is preliminary data.</text>
</comment>
<sequence>MADTVRHRVDSSQVTKAIQALYAYHNTKKRGDSLLLNEHERISLIVTVWRIPDKAEVIRIPVPHSIRPRTQEVCLFTRDEPNMSTEQTINFYKKLLSNHGVTQISEIIPLRKMKREYKPFEAKRRLLRSFGVFLADARIRRLLPSQMGKHFYKSKKEAHSVNLERKSLKFELNRFIQASVLHITNKGCCYSILVGHTGMKVEEIVENVLAVTKVLTTKLPMNWCNVKILHLKTQSSVALPIYNSSFDNLNKLGKSENPVKKEKSAKKRKAGAEEDGTTTQKEINKPDEEEEIPELVPIEEPSSAKKSKKKHGPGY</sequence>
<dbReference type="SUPFAM" id="SSF56808">
    <property type="entry name" value="Ribosomal protein L1"/>
    <property type="match status" value="1"/>
</dbReference>
<evidence type="ECO:0000256" key="1">
    <source>
        <dbReference type="SAM" id="MobiDB-lite"/>
    </source>
</evidence>
<dbReference type="EMBL" id="WNYA01000008">
    <property type="protein sequence ID" value="KAG8558280.1"/>
    <property type="molecule type" value="Genomic_DNA"/>
</dbReference>
<dbReference type="PANTHER" id="PTHR23105">
    <property type="entry name" value="RIBOSOMAL PROTEIN L7AE FAMILY MEMBER"/>
    <property type="match status" value="1"/>
</dbReference>
<dbReference type="AlphaFoldDB" id="A0AAV7ABU1"/>
<name>A0AAV7ABU1_ENGPU</name>
<evidence type="ECO:0000313" key="3">
    <source>
        <dbReference type="Proteomes" id="UP000824782"/>
    </source>
</evidence>
<dbReference type="InterPro" id="IPR028364">
    <property type="entry name" value="Ribosomal_uL1/biogenesis"/>
</dbReference>
<dbReference type="GO" id="GO:0003723">
    <property type="term" value="F:RNA binding"/>
    <property type="evidence" value="ECO:0007669"/>
    <property type="project" value="InterPro"/>
</dbReference>
<proteinExistence type="predicted"/>
<protein>
    <recommendedName>
        <fullName evidence="4">Ribosomal L1 domain-containing protein 1</fullName>
    </recommendedName>
</protein>
<accession>A0AAV7ABU1</accession>